<feature type="compositionally biased region" description="Polar residues" evidence="1">
    <location>
        <begin position="231"/>
        <end position="257"/>
    </location>
</feature>
<gene>
    <name evidence="2" type="ORF">CBOVIS_LOCUS4618</name>
</gene>
<feature type="compositionally biased region" description="Basic and acidic residues" evidence="1">
    <location>
        <begin position="259"/>
        <end position="272"/>
    </location>
</feature>
<sequence>MLNEAAAPRDAQLEILRADYQQRIQSLRDDQLLKFSINKELQSNAYCLIHETCAINRAIAFESTWETVARVVAELAPPDFILDKPRFMHYWNRFYELERKLLVEESKRKREICRMNLMLRIIETDADEPSGYIRTATKNCGDLYRRQCPSCGPSQPRAQVKEEVAIVERNGLDEAMGEQPVLCAVQNWRQNSAQSPILENESDSSAGSTLESYQLTPDSGHIVVSPIMSDGNVSRSPSQCSGFSGTGGNERQMNSMFHESLKISEVDSDESRRRHHLECDDDENPKRRRLT</sequence>
<feature type="region of interest" description="Disordered" evidence="1">
    <location>
        <begin position="227"/>
        <end position="291"/>
    </location>
</feature>
<accession>A0A8S1EVB0</accession>
<name>A0A8S1EVB0_9PELO</name>
<reference evidence="2 3" key="1">
    <citation type="submission" date="2020-04" db="EMBL/GenBank/DDBJ databases">
        <authorList>
            <person name="Laetsch R D."/>
            <person name="Stevens L."/>
            <person name="Kumar S."/>
            <person name="Blaxter L. M."/>
        </authorList>
    </citation>
    <scope>NUCLEOTIDE SEQUENCE [LARGE SCALE GENOMIC DNA]</scope>
</reference>
<protein>
    <submittedName>
        <fullName evidence="2">Uncharacterized protein</fullName>
    </submittedName>
</protein>
<comment type="caution">
    <text evidence="2">The sequence shown here is derived from an EMBL/GenBank/DDBJ whole genome shotgun (WGS) entry which is preliminary data.</text>
</comment>
<evidence type="ECO:0000313" key="3">
    <source>
        <dbReference type="Proteomes" id="UP000494206"/>
    </source>
</evidence>
<evidence type="ECO:0000313" key="2">
    <source>
        <dbReference type="EMBL" id="CAB3401938.1"/>
    </source>
</evidence>
<proteinExistence type="predicted"/>
<dbReference type="AlphaFoldDB" id="A0A8S1EVB0"/>
<organism evidence="2 3">
    <name type="scientific">Caenorhabditis bovis</name>
    <dbReference type="NCBI Taxonomy" id="2654633"/>
    <lineage>
        <taxon>Eukaryota</taxon>
        <taxon>Metazoa</taxon>
        <taxon>Ecdysozoa</taxon>
        <taxon>Nematoda</taxon>
        <taxon>Chromadorea</taxon>
        <taxon>Rhabditida</taxon>
        <taxon>Rhabditina</taxon>
        <taxon>Rhabditomorpha</taxon>
        <taxon>Rhabditoidea</taxon>
        <taxon>Rhabditidae</taxon>
        <taxon>Peloderinae</taxon>
        <taxon>Caenorhabditis</taxon>
    </lineage>
</organism>
<dbReference type="Proteomes" id="UP000494206">
    <property type="component" value="Unassembled WGS sequence"/>
</dbReference>
<keyword evidence="3" id="KW-1185">Reference proteome</keyword>
<dbReference type="EMBL" id="CADEPM010000003">
    <property type="protein sequence ID" value="CAB3401938.1"/>
    <property type="molecule type" value="Genomic_DNA"/>
</dbReference>
<evidence type="ECO:0000256" key="1">
    <source>
        <dbReference type="SAM" id="MobiDB-lite"/>
    </source>
</evidence>